<evidence type="ECO:0000256" key="1">
    <source>
        <dbReference type="SAM" id="Coils"/>
    </source>
</evidence>
<keyword evidence="1" id="KW-0175">Coiled coil</keyword>
<evidence type="ECO:0000313" key="2">
    <source>
        <dbReference type="EMBL" id="MSS56675.1"/>
    </source>
</evidence>
<gene>
    <name evidence="2" type="ORF">FYJ55_07180</name>
</gene>
<name>A0A6N7V2R4_9FIRM</name>
<dbReference type="AlphaFoldDB" id="A0A6N7V2R4"/>
<keyword evidence="3" id="KW-1185">Reference proteome</keyword>
<protein>
    <submittedName>
        <fullName evidence="2">Uncharacterized protein</fullName>
    </submittedName>
</protein>
<organism evidence="2 3">
    <name type="scientific">Holdemanella porci</name>
    <dbReference type="NCBI Taxonomy" id="2652276"/>
    <lineage>
        <taxon>Bacteria</taxon>
        <taxon>Bacillati</taxon>
        <taxon>Bacillota</taxon>
        <taxon>Erysipelotrichia</taxon>
        <taxon>Erysipelotrichales</taxon>
        <taxon>Erysipelotrichaceae</taxon>
        <taxon>Holdemanella</taxon>
    </lineage>
</organism>
<dbReference type="RefSeq" id="WP_154556259.1">
    <property type="nucleotide sequence ID" value="NZ_VUMR01000037.1"/>
</dbReference>
<dbReference type="Proteomes" id="UP000434241">
    <property type="component" value="Unassembled WGS sequence"/>
</dbReference>
<accession>A0A6N7V2R4</accession>
<evidence type="ECO:0000313" key="3">
    <source>
        <dbReference type="Proteomes" id="UP000434241"/>
    </source>
</evidence>
<sequence>MNFIKEENLESSVVRKGLVSGILLSTLALTVLTTSSVIGEESKVYAKTNNADINILMRVDTKNGTQELKEKFEEQIQNIEEESSKKQEESKSVEEMILEQPELLNDVTFVQNNYNAVTQVIYSQPSYTQYVSNANALTASGGVYYGPNGKETYYNLNMSGVVDIMRGMGNNDNYWVREDGVKMLGDYVIVAADLNKYPRGSIVDTSLGQGIVCDTGSFTQNSDTQLDIATDW</sequence>
<feature type="coiled-coil region" evidence="1">
    <location>
        <begin position="62"/>
        <end position="96"/>
    </location>
</feature>
<dbReference type="GeneID" id="93159074"/>
<dbReference type="EMBL" id="VUMR01000037">
    <property type="protein sequence ID" value="MSS56675.1"/>
    <property type="molecule type" value="Genomic_DNA"/>
</dbReference>
<comment type="caution">
    <text evidence="2">The sequence shown here is derived from an EMBL/GenBank/DDBJ whole genome shotgun (WGS) entry which is preliminary data.</text>
</comment>
<reference evidence="2 3" key="1">
    <citation type="submission" date="2019-08" db="EMBL/GenBank/DDBJ databases">
        <title>In-depth cultivation of the pig gut microbiome towards novel bacterial diversity and tailored functional studies.</title>
        <authorList>
            <person name="Wylensek D."/>
            <person name="Hitch T.C.A."/>
            <person name="Clavel T."/>
        </authorList>
    </citation>
    <scope>NUCLEOTIDE SEQUENCE [LARGE SCALE GENOMIC DNA]</scope>
    <source>
        <strain evidence="2 3">LKV-472-APC-3</strain>
    </source>
</reference>
<proteinExistence type="predicted"/>